<dbReference type="STRING" id="54915.ADS79_10430"/>
<dbReference type="Proteomes" id="UP000319578">
    <property type="component" value="Unassembled WGS sequence"/>
</dbReference>
<reference evidence="3" key="2">
    <citation type="submission" date="2015-07" db="EMBL/GenBank/DDBJ databases">
        <title>MeaNS - Measles Nucleotide Surveillance Program.</title>
        <authorList>
            <person name="Tran T."/>
            <person name="Druce J."/>
        </authorList>
    </citation>
    <scope>NUCLEOTIDE SEQUENCE</scope>
    <source>
        <strain evidence="3">DSM 9887</strain>
    </source>
</reference>
<dbReference type="OrthoDB" id="5782056at2"/>
<reference evidence="2 5" key="3">
    <citation type="submission" date="2019-06" db="EMBL/GenBank/DDBJ databases">
        <title>Whole genome shotgun sequence of Brevibacillus reuszeri NBRC 15719.</title>
        <authorList>
            <person name="Hosoyama A."/>
            <person name="Uohara A."/>
            <person name="Ohji S."/>
            <person name="Ichikawa N."/>
        </authorList>
    </citation>
    <scope>NUCLEOTIDE SEQUENCE [LARGE SCALE GENOMIC DNA]</scope>
    <source>
        <strain evidence="2 5">NBRC 15719</strain>
    </source>
</reference>
<dbReference type="Proteomes" id="UP000036834">
    <property type="component" value="Unassembled WGS sequence"/>
</dbReference>
<feature type="domain" description="NERD" evidence="1">
    <location>
        <begin position="38"/>
        <end position="153"/>
    </location>
</feature>
<evidence type="ECO:0000259" key="1">
    <source>
        <dbReference type="PROSITE" id="PS50965"/>
    </source>
</evidence>
<dbReference type="RefSeq" id="WP_084765782.1">
    <property type="nucleotide sequence ID" value="NZ_BJON01000036.1"/>
</dbReference>
<gene>
    <name evidence="3" type="ORF">ADS79_10430</name>
    <name evidence="2" type="ORF">BRE01_65860</name>
</gene>
<dbReference type="AlphaFoldDB" id="A0A0K9YUC4"/>
<dbReference type="PROSITE" id="PS50965">
    <property type="entry name" value="NERD"/>
    <property type="match status" value="1"/>
</dbReference>
<dbReference type="EMBL" id="BJON01000036">
    <property type="protein sequence ID" value="GED72884.1"/>
    <property type="molecule type" value="Genomic_DNA"/>
</dbReference>
<keyword evidence="5" id="KW-1185">Reference proteome</keyword>
<reference evidence="4" key="1">
    <citation type="submission" date="2015-07" db="EMBL/GenBank/DDBJ databases">
        <title>Genome sequencing project for genomic taxonomy and phylogenomics of Bacillus-like bacteria.</title>
        <authorList>
            <person name="Liu B."/>
            <person name="Wang J."/>
            <person name="Zhu Y."/>
            <person name="Liu G."/>
            <person name="Chen Q."/>
            <person name="Chen Z."/>
            <person name="Lan J."/>
            <person name="Che J."/>
            <person name="Ge C."/>
            <person name="Shi H."/>
            <person name="Pan Z."/>
            <person name="Liu X."/>
        </authorList>
    </citation>
    <scope>NUCLEOTIDE SEQUENCE [LARGE SCALE GENOMIC DNA]</scope>
    <source>
        <strain evidence="4">DSM 9887</strain>
    </source>
</reference>
<comment type="caution">
    <text evidence="3">The sequence shown here is derived from an EMBL/GenBank/DDBJ whole genome shotgun (WGS) entry which is preliminary data.</text>
</comment>
<proteinExistence type="predicted"/>
<name>A0A0K9YUC4_9BACL</name>
<accession>A0A0K9YUC4</accession>
<dbReference type="InterPro" id="IPR011528">
    <property type="entry name" value="NERD"/>
</dbReference>
<dbReference type="Pfam" id="PF08378">
    <property type="entry name" value="NERD"/>
    <property type="match status" value="1"/>
</dbReference>
<evidence type="ECO:0000313" key="5">
    <source>
        <dbReference type="Proteomes" id="UP000319578"/>
    </source>
</evidence>
<dbReference type="PATRIC" id="fig|54915.3.peg.1029"/>
<evidence type="ECO:0000313" key="2">
    <source>
        <dbReference type="EMBL" id="GED72884.1"/>
    </source>
</evidence>
<dbReference type="EMBL" id="LGIQ01000007">
    <property type="protein sequence ID" value="KNB72303.1"/>
    <property type="molecule type" value="Genomic_DNA"/>
</dbReference>
<sequence>MFSKLLSFFKGNDQKQAKPQDKRKNETKIVNQQKSIRKGELGEYKVNIQLDQMPKEYRHLTDLLLANPKAKSGYSQIDHVLLTPYAVFIIETKNYSGEIKGGKEDKQWTVNKRFKMMNPFYQNYGHVESVRSIIQIEKEHIVSLVSFTRRCTFSVDPELRKMGSNDLIVYDIELTEFIQRKINRLKELNKEQRFTPEQVESMYAALAQANITDAKARVAHVEGIQGNNNSAPIPSQENSVVDEMKCASCGKQVSEKIATYCLSNQAKFKGNVYCFEHQKAL</sequence>
<evidence type="ECO:0000313" key="4">
    <source>
        <dbReference type="Proteomes" id="UP000036834"/>
    </source>
</evidence>
<organism evidence="3 4">
    <name type="scientific">Brevibacillus reuszeri</name>
    <dbReference type="NCBI Taxonomy" id="54915"/>
    <lineage>
        <taxon>Bacteria</taxon>
        <taxon>Bacillati</taxon>
        <taxon>Bacillota</taxon>
        <taxon>Bacilli</taxon>
        <taxon>Bacillales</taxon>
        <taxon>Paenibacillaceae</taxon>
        <taxon>Brevibacillus</taxon>
    </lineage>
</organism>
<evidence type="ECO:0000313" key="3">
    <source>
        <dbReference type="EMBL" id="KNB72303.1"/>
    </source>
</evidence>
<protein>
    <submittedName>
        <fullName evidence="2">Nuclease</fullName>
    </submittedName>
</protein>